<evidence type="ECO:0000256" key="7">
    <source>
        <dbReference type="ARBA" id="ARBA00022989"/>
    </source>
</evidence>
<dbReference type="PRINTS" id="PR00702">
    <property type="entry name" value="ACRIFLAVINRP"/>
</dbReference>
<evidence type="ECO:0000256" key="4">
    <source>
        <dbReference type="ARBA" id="ARBA00022475"/>
    </source>
</evidence>
<dbReference type="FunFam" id="3.30.70.1430:FF:000001">
    <property type="entry name" value="Efflux pump membrane transporter"/>
    <property type="match status" value="1"/>
</dbReference>
<keyword evidence="4" id="KW-1003">Cell membrane</keyword>
<dbReference type="InterPro" id="IPR000731">
    <property type="entry name" value="SSD"/>
</dbReference>
<accession>A0A517MXY5</accession>
<feature type="transmembrane region" description="Helical" evidence="9">
    <location>
        <begin position="876"/>
        <end position="897"/>
    </location>
</feature>
<dbReference type="Proteomes" id="UP000319852">
    <property type="component" value="Chromosome"/>
</dbReference>
<dbReference type="GO" id="GO:0009636">
    <property type="term" value="P:response to toxic substance"/>
    <property type="evidence" value="ECO:0007669"/>
    <property type="project" value="UniProtKB-ARBA"/>
</dbReference>
<dbReference type="SUPFAM" id="SSF82714">
    <property type="entry name" value="Multidrug efflux transporter AcrB TolC docking domain, DN and DC subdomains"/>
    <property type="match status" value="2"/>
</dbReference>
<evidence type="ECO:0000256" key="2">
    <source>
        <dbReference type="ARBA" id="ARBA00010942"/>
    </source>
</evidence>
<dbReference type="PANTHER" id="PTHR32063">
    <property type="match status" value="1"/>
</dbReference>
<feature type="transmembrane region" description="Helical" evidence="9">
    <location>
        <begin position="395"/>
        <end position="416"/>
    </location>
</feature>
<dbReference type="AlphaFoldDB" id="A0A517MXY5"/>
<reference evidence="11 12" key="1">
    <citation type="submission" date="2019-02" db="EMBL/GenBank/DDBJ databases">
        <title>Deep-cultivation of Planctomycetes and their phenomic and genomic characterization uncovers novel biology.</title>
        <authorList>
            <person name="Wiegand S."/>
            <person name="Jogler M."/>
            <person name="Boedeker C."/>
            <person name="Pinto D."/>
            <person name="Vollmers J."/>
            <person name="Rivas-Marin E."/>
            <person name="Kohn T."/>
            <person name="Peeters S.H."/>
            <person name="Heuer A."/>
            <person name="Rast P."/>
            <person name="Oberbeckmann S."/>
            <person name="Bunk B."/>
            <person name="Jeske O."/>
            <person name="Meyerdierks A."/>
            <person name="Storesund J.E."/>
            <person name="Kallscheuer N."/>
            <person name="Luecker S."/>
            <person name="Lage O.M."/>
            <person name="Pohl T."/>
            <person name="Merkel B.J."/>
            <person name="Hornburger P."/>
            <person name="Mueller R.-W."/>
            <person name="Bruemmer F."/>
            <person name="Labrenz M."/>
            <person name="Spormann A.M."/>
            <person name="Op den Camp H."/>
            <person name="Overmann J."/>
            <person name="Amann R."/>
            <person name="Jetten M.S.M."/>
            <person name="Mascher T."/>
            <person name="Medema M.H."/>
            <person name="Devos D.P."/>
            <person name="Kaster A.-K."/>
            <person name="Ovreas L."/>
            <person name="Rohde M."/>
            <person name="Galperin M.Y."/>
            <person name="Jogler C."/>
        </authorList>
    </citation>
    <scope>NUCLEOTIDE SEQUENCE [LARGE SCALE GENOMIC DNA]</scope>
    <source>
        <strain evidence="11 12">HG15A2</strain>
    </source>
</reference>
<name>A0A517MXY5_9BACT</name>
<sequence>MKLPHFFIDRPIFASVLSIVIVLIGAIAYFQLPVAQYPEVALPTVVVRTSYPGATPETIAQTVATPLEQEINGVEDMLYMESSSTGDGTMSLTITFKLGADLDQAQVLVQNRVAVAEPRLPEEVRQIGVSTTKSSPDLLLVVHLLSPDNTRDQLYISNYAYLQLRDRLSRLDGVGDLRIFGGREYSMRVWLDMDRIASLNLTAGDVVAAMRSQNIQVAAGTIGQPPLENAGAKQLMVSTKGRLRTPEEFEQIVVKSGDNGRLVRVSDVARVELGAQDYSLNSYLDGQSAVAMVVFQRPGSNGIDTANSVIETMDELSDEFPAGLNYEIVYNPTQFVSDSIDEVFVTLLQAGALVVLTVFIFLQNWRSTIIPVVAIPVSLIGTFAFLLMLGFSLNMLSLFGLVLAIGIVVDDAIVVVENVERLMADEGLSPRKATHQAMDEVASALIATTLVLIAVFVPTAFIAGISGQFYQQFAVTIAISTAISTLVSLTLSPALCAILLKPKGAKPNWLDSISDKTLGWFFRGFNRVFDFLNNLYGQTVGKLLRVSAVALMVYGGLLVLTWLGFSRVPTGFIPAQDQGYLIVAIQLPDGASLSRTDEVTQRIKDLALETPGIAHAVAFAGFNGATRANNANGAAIFTPFEDFETRTAAGQSVDSILSDLRQRVSAVKDAQVFVIAPPPVRGIGTGGGFKMQVQDRSGGTPRELQQAAFNLSMAANKEPGLVQVFSSFRADTPQIYADVDRTKVRMMDVPIGNVFDALQIYLGSVYVNDFNFLGRTYRVTAQAEPRFRDDISDIARLRTRSNSGAIVPLGSLVNIQRTSAPDRVVRYNLFPAADISGDTLPGTSSGDAIATMERLAEETLPPGYGFEWTDLAYQQIAAGNTAIYIFPLCVLFVFLALSAQYESWLLPLAVILIVPMCLLCAIFGVWLRGMDNNILTQIGFVVLIGLACKNAILIVEFAKAEEEKGKNRFDAAIDACRLRLRPILMTAMSFVLGVIPLLIATGAGSEMRRALGTAVFAGMLGVTIFGLFFTPIFYVVLRKFSPESSTKK</sequence>
<dbReference type="OrthoDB" id="220575at2"/>
<dbReference type="GO" id="GO:0042910">
    <property type="term" value="F:xenobiotic transmembrane transporter activity"/>
    <property type="evidence" value="ECO:0007669"/>
    <property type="project" value="TreeGrafter"/>
</dbReference>
<protein>
    <submittedName>
        <fullName evidence="11">Efflux pump membrane transporter BepE</fullName>
    </submittedName>
</protein>
<keyword evidence="12" id="KW-1185">Reference proteome</keyword>
<feature type="transmembrane region" description="Helical" evidence="9">
    <location>
        <begin position="441"/>
        <end position="465"/>
    </location>
</feature>
<dbReference type="InterPro" id="IPR027463">
    <property type="entry name" value="AcrB_DN_DC_subdom"/>
</dbReference>
<keyword evidence="8 9" id="KW-0472">Membrane</keyword>
<dbReference type="InterPro" id="IPR004764">
    <property type="entry name" value="MdtF-like"/>
</dbReference>
<feature type="transmembrane region" description="Helical" evidence="9">
    <location>
        <begin position="1015"/>
        <end position="1037"/>
    </location>
</feature>
<feature type="transmembrane region" description="Helical" evidence="9">
    <location>
        <begin position="938"/>
        <end position="958"/>
    </location>
</feature>
<feature type="transmembrane region" description="Helical" evidence="9">
    <location>
        <begin position="983"/>
        <end position="1003"/>
    </location>
</feature>
<comment type="subcellular location">
    <subcellularLocation>
        <location evidence="1">Cell inner membrane</location>
        <topology evidence="1">Multi-pass membrane protein</topology>
    </subcellularLocation>
</comment>
<gene>
    <name evidence="11" type="primary">bepE</name>
    <name evidence="11" type="ORF">HG15A2_30630</name>
</gene>
<dbReference type="Gene3D" id="3.30.70.1440">
    <property type="entry name" value="Multidrug efflux transporter AcrB pore domain"/>
    <property type="match status" value="1"/>
</dbReference>
<evidence type="ECO:0000256" key="8">
    <source>
        <dbReference type="ARBA" id="ARBA00023136"/>
    </source>
</evidence>
<keyword evidence="5" id="KW-0997">Cell inner membrane</keyword>
<dbReference type="InterPro" id="IPR001036">
    <property type="entry name" value="Acrflvin-R"/>
</dbReference>
<dbReference type="SUPFAM" id="SSF82866">
    <property type="entry name" value="Multidrug efflux transporter AcrB transmembrane domain"/>
    <property type="match status" value="2"/>
</dbReference>
<evidence type="ECO:0000256" key="1">
    <source>
        <dbReference type="ARBA" id="ARBA00004429"/>
    </source>
</evidence>
<feature type="transmembrane region" description="Helical" evidence="9">
    <location>
        <begin position="343"/>
        <end position="362"/>
    </location>
</feature>
<dbReference type="NCBIfam" id="NF000282">
    <property type="entry name" value="RND_permease_1"/>
    <property type="match status" value="1"/>
</dbReference>
<dbReference type="GO" id="GO:0005886">
    <property type="term" value="C:plasma membrane"/>
    <property type="evidence" value="ECO:0007669"/>
    <property type="project" value="UniProtKB-SubCell"/>
</dbReference>
<feature type="transmembrane region" description="Helical" evidence="9">
    <location>
        <begin position="369"/>
        <end position="389"/>
    </location>
</feature>
<dbReference type="Gene3D" id="1.20.1640.10">
    <property type="entry name" value="Multidrug efflux transporter AcrB transmembrane domain"/>
    <property type="match status" value="2"/>
</dbReference>
<dbReference type="RefSeq" id="WP_145060906.1">
    <property type="nucleotide sequence ID" value="NZ_CP036263.1"/>
</dbReference>
<feature type="transmembrane region" description="Helical" evidence="9">
    <location>
        <begin position="12"/>
        <end position="32"/>
    </location>
</feature>
<dbReference type="Gene3D" id="3.30.70.1320">
    <property type="entry name" value="Multidrug efflux transporter AcrB pore domain like"/>
    <property type="match status" value="1"/>
</dbReference>
<evidence type="ECO:0000256" key="5">
    <source>
        <dbReference type="ARBA" id="ARBA00022519"/>
    </source>
</evidence>
<evidence type="ECO:0000256" key="6">
    <source>
        <dbReference type="ARBA" id="ARBA00022692"/>
    </source>
</evidence>
<dbReference type="Pfam" id="PF00873">
    <property type="entry name" value="ACR_tran"/>
    <property type="match status" value="1"/>
</dbReference>
<proteinExistence type="inferred from homology"/>
<feature type="domain" description="SSD" evidence="10">
    <location>
        <begin position="372"/>
        <end position="498"/>
    </location>
</feature>
<feature type="transmembrane region" description="Helical" evidence="9">
    <location>
        <begin position="543"/>
        <end position="565"/>
    </location>
</feature>
<evidence type="ECO:0000259" key="10">
    <source>
        <dbReference type="PROSITE" id="PS50156"/>
    </source>
</evidence>
<organism evidence="11 12">
    <name type="scientific">Adhaeretor mobilis</name>
    <dbReference type="NCBI Taxonomy" id="1930276"/>
    <lineage>
        <taxon>Bacteria</taxon>
        <taxon>Pseudomonadati</taxon>
        <taxon>Planctomycetota</taxon>
        <taxon>Planctomycetia</taxon>
        <taxon>Pirellulales</taxon>
        <taxon>Lacipirellulaceae</taxon>
        <taxon>Adhaeretor</taxon>
    </lineage>
</organism>
<dbReference type="NCBIfam" id="TIGR00915">
    <property type="entry name" value="2A0602"/>
    <property type="match status" value="1"/>
</dbReference>
<evidence type="ECO:0000256" key="3">
    <source>
        <dbReference type="ARBA" id="ARBA00022448"/>
    </source>
</evidence>
<comment type="similarity">
    <text evidence="2">Belongs to the resistance-nodulation-cell division (RND) (TC 2.A.6) family.</text>
</comment>
<keyword evidence="6 9" id="KW-0812">Transmembrane</keyword>
<dbReference type="FunFam" id="1.20.1640.10:FF:000001">
    <property type="entry name" value="Efflux pump membrane transporter"/>
    <property type="match status" value="1"/>
</dbReference>
<evidence type="ECO:0000313" key="12">
    <source>
        <dbReference type="Proteomes" id="UP000319852"/>
    </source>
</evidence>
<dbReference type="PROSITE" id="PS50156">
    <property type="entry name" value="SSD"/>
    <property type="match status" value="1"/>
</dbReference>
<dbReference type="PANTHER" id="PTHR32063:SF11">
    <property type="entry name" value="CATION OR DRUG EFFLUX SYSTEM PROTEIN"/>
    <property type="match status" value="1"/>
</dbReference>
<dbReference type="GO" id="GO:0015562">
    <property type="term" value="F:efflux transmembrane transporter activity"/>
    <property type="evidence" value="ECO:0007669"/>
    <property type="project" value="InterPro"/>
</dbReference>
<feature type="transmembrane region" description="Helical" evidence="9">
    <location>
        <begin position="904"/>
        <end position="926"/>
    </location>
</feature>
<evidence type="ECO:0000256" key="9">
    <source>
        <dbReference type="SAM" id="Phobius"/>
    </source>
</evidence>
<dbReference type="KEGG" id="amob:HG15A2_30630"/>
<keyword evidence="7 9" id="KW-1133">Transmembrane helix</keyword>
<feature type="transmembrane region" description="Helical" evidence="9">
    <location>
        <begin position="477"/>
        <end position="500"/>
    </location>
</feature>
<dbReference type="Gene3D" id="3.30.70.1430">
    <property type="entry name" value="Multidrug efflux transporter AcrB pore domain"/>
    <property type="match status" value="2"/>
</dbReference>
<dbReference type="EMBL" id="CP036263">
    <property type="protein sequence ID" value="QDS99734.1"/>
    <property type="molecule type" value="Genomic_DNA"/>
</dbReference>
<dbReference type="SUPFAM" id="SSF82693">
    <property type="entry name" value="Multidrug efflux transporter AcrB pore domain, PN1, PN2, PC1 and PC2 subdomains"/>
    <property type="match status" value="4"/>
</dbReference>
<keyword evidence="3" id="KW-0813">Transport</keyword>
<dbReference type="Gene3D" id="3.30.2090.10">
    <property type="entry name" value="Multidrug efflux transporter AcrB TolC docking domain, DN and DC subdomains"/>
    <property type="match status" value="2"/>
</dbReference>
<evidence type="ECO:0000313" key="11">
    <source>
        <dbReference type="EMBL" id="QDS99734.1"/>
    </source>
</evidence>